<accession>A0A7W7VDF1</accession>
<dbReference type="InterPro" id="IPR029058">
    <property type="entry name" value="AB_hydrolase_fold"/>
</dbReference>
<reference evidence="2 3" key="1">
    <citation type="submission" date="2020-08" db="EMBL/GenBank/DDBJ databases">
        <title>Genomic Encyclopedia of Type Strains, Phase III (KMG-III): the genomes of soil and plant-associated and newly described type strains.</title>
        <authorList>
            <person name="Whitman W."/>
        </authorList>
    </citation>
    <scope>NUCLEOTIDE SEQUENCE [LARGE SCALE GENOMIC DNA]</scope>
    <source>
        <strain evidence="2 3">CECT 8960</strain>
    </source>
</reference>
<comment type="similarity">
    <text evidence="1">Belongs to the AB hydrolase superfamily.</text>
</comment>
<evidence type="ECO:0000313" key="3">
    <source>
        <dbReference type="Proteomes" id="UP000520767"/>
    </source>
</evidence>
<dbReference type="InterPro" id="IPR050261">
    <property type="entry name" value="FrsA_esterase"/>
</dbReference>
<comment type="caution">
    <text evidence="2">The sequence shown here is derived from an EMBL/GenBank/DDBJ whole genome shotgun (WGS) entry which is preliminary data.</text>
</comment>
<keyword evidence="3" id="KW-1185">Reference proteome</keyword>
<dbReference type="RefSeq" id="WP_221463618.1">
    <property type="nucleotide sequence ID" value="NZ_JACHJQ010000002.1"/>
</dbReference>
<dbReference type="Proteomes" id="UP000520767">
    <property type="component" value="Unassembled WGS sequence"/>
</dbReference>
<evidence type="ECO:0000256" key="1">
    <source>
        <dbReference type="ARBA" id="ARBA00008645"/>
    </source>
</evidence>
<proteinExistence type="inferred from homology"/>
<gene>
    <name evidence="2" type="ORF">FHR82_002350</name>
</gene>
<dbReference type="PANTHER" id="PTHR22946:SF8">
    <property type="entry name" value="ACETYL XYLAN ESTERASE DOMAIN-CONTAINING PROTEIN"/>
    <property type="match status" value="1"/>
</dbReference>
<dbReference type="PANTHER" id="PTHR22946">
    <property type="entry name" value="DIENELACTONE HYDROLASE DOMAIN-CONTAINING PROTEIN-RELATED"/>
    <property type="match status" value="1"/>
</dbReference>
<organism evidence="2 3">
    <name type="scientific">Actinophytocola algeriensis</name>
    <dbReference type="NCBI Taxonomy" id="1768010"/>
    <lineage>
        <taxon>Bacteria</taxon>
        <taxon>Bacillati</taxon>
        <taxon>Actinomycetota</taxon>
        <taxon>Actinomycetes</taxon>
        <taxon>Pseudonocardiales</taxon>
        <taxon>Pseudonocardiaceae</taxon>
    </lineage>
</organism>
<dbReference type="AlphaFoldDB" id="A0A7W7VDF1"/>
<keyword evidence="2" id="KW-0378">Hydrolase</keyword>
<protein>
    <submittedName>
        <fullName evidence="2">Dienelactone hydrolase</fullName>
    </submittedName>
</protein>
<dbReference type="GO" id="GO:0016787">
    <property type="term" value="F:hydrolase activity"/>
    <property type="evidence" value="ECO:0007669"/>
    <property type="project" value="UniProtKB-KW"/>
</dbReference>
<evidence type="ECO:0000313" key="2">
    <source>
        <dbReference type="EMBL" id="MBB4906133.1"/>
    </source>
</evidence>
<dbReference type="EMBL" id="JACHJQ010000002">
    <property type="protein sequence ID" value="MBB4906133.1"/>
    <property type="molecule type" value="Genomic_DNA"/>
</dbReference>
<dbReference type="Gene3D" id="3.40.50.1820">
    <property type="entry name" value="alpha/beta hydrolase"/>
    <property type="match status" value="1"/>
</dbReference>
<dbReference type="SUPFAM" id="SSF53474">
    <property type="entry name" value="alpha/beta-Hydrolases"/>
    <property type="match status" value="1"/>
</dbReference>
<name>A0A7W7VDF1_9PSEU</name>
<sequence>MPATPSTARGWRRDGVSITELCWQTRFGPPTRAWLVLPSPRPAGAMPGILALHCHAGVKSVGAERLITTATPVAERLRHDCYGGSALTERLARAGFAVLAHDAFSWGSRRFLLTPEPWRLRTTMAALRAAGQEPGYDTAAALHEPTVAKFAGVLGTTYAGAVAHDDLTALDVLAGLPYVDRVGVVGFSGGGGRAAVLTALDPRVRASAIACMMSTVDELYPAYLDAHSWLFATPCLAHGRDWPDVAFARGEHHQLVLYAADDALFPPDGMARADTVLRERFAGAAGTYEGITVPGPHRFDGPTQDQAIRFLTGALST</sequence>